<gene>
    <name evidence="3" type="ORF">FB192DRAFT_1357456</name>
</gene>
<dbReference type="AlphaFoldDB" id="A0A8H4F7F8"/>
<accession>A0A8H4F7F8</accession>
<comment type="caution">
    <text evidence="3">The sequence shown here is derived from an EMBL/GenBank/DDBJ whole genome shotgun (WGS) entry which is preliminary data.</text>
</comment>
<organism evidence="3 4">
    <name type="scientific">Mucor circinelloides f. lusitanicus</name>
    <name type="common">Mucor racemosus var. lusitanicus</name>
    <dbReference type="NCBI Taxonomy" id="29924"/>
    <lineage>
        <taxon>Eukaryota</taxon>
        <taxon>Fungi</taxon>
        <taxon>Fungi incertae sedis</taxon>
        <taxon>Mucoromycota</taxon>
        <taxon>Mucoromycotina</taxon>
        <taxon>Mucoromycetes</taxon>
        <taxon>Mucorales</taxon>
        <taxon>Mucorineae</taxon>
        <taxon>Mucoraceae</taxon>
        <taxon>Mucor</taxon>
    </lineage>
</organism>
<dbReference type="Proteomes" id="UP000469890">
    <property type="component" value="Unassembled WGS sequence"/>
</dbReference>
<sequence>MLSILSLSFIFSIRGLIYVSVIAFLAWLLGGYPSWRHDKLASLKTDDTNIPAATNTTESTSKDTITENNASASPPSEKLSLAHYILVTPFAAFYIVGRALFDTIRYSIYWFLWSCERTIPHLDDWLFDFVTVSIPRASTATEHWWTHQGKPACQRYSAYTQQHIIPNTVHGLEVFFVGMYRVGCGIQTATMEFVNAWRRFVDRHDWHQLATDLSNVAYKTCWVPTAWLVTRTTRLCKITYTGLRAMAISIVSDVHWVCTVAIPYAYNWIASTRVAQWVGRGSVIAWKGVEKSGVWINNHILAPTIGRFLTFLVRSIDGLILLLQQRTIQEKIERLYRLVAPHVVWMCMDSVAVVNDVLAGSYHAYKELLVPTYALFMKHIMPRLTVAYKAAATNLVEWHNTHLYPAWLVIYPYLNAPLRWIYTNLTLPVYREMYTLITTMTQHLSAQLWTLGAKLAGASAAYATSVYSFIQYWLLKQAPVLAAFIQSSYERVTRLCDWQALYQDTMSILAAMYDWISRQSNVMYASLERSLGAWADEQQQQGQDQELSKKQKMQ</sequence>
<protein>
    <submittedName>
        <fullName evidence="3">Uncharacterized protein</fullName>
    </submittedName>
</protein>
<reference evidence="3 4" key="1">
    <citation type="submission" date="2019-09" db="EMBL/GenBank/DDBJ databases">
        <authorList>
            <consortium name="DOE Joint Genome Institute"/>
            <person name="Mondo S.J."/>
            <person name="Navarro-Mendoza M.I."/>
            <person name="Perez-Arques C."/>
            <person name="Panchal S."/>
            <person name="Nicolas F.E."/>
            <person name="Ganguly P."/>
            <person name="Pangilinan J."/>
            <person name="Grigoriev I."/>
            <person name="Heitman J."/>
            <person name="Sanya K."/>
            <person name="Garre V."/>
        </authorList>
    </citation>
    <scope>NUCLEOTIDE SEQUENCE [LARGE SCALE GENOMIC DNA]</scope>
    <source>
        <strain evidence="3 4">MU402</strain>
    </source>
</reference>
<keyword evidence="2" id="KW-0472">Membrane</keyword>
<keyword evidence="2" id="KW-0812">Transmembrane</keyword>
<evidence type="ECO:0000256" key="2">
    <source>
        <dbReference type="SAM" id="Phobius"/>
    </source>
</evidence>
<evidence type="ECO:0000313" key="4">
    <source>
        <dbReference type="Proteomes" id="UP000469890"/>
    </source>
</evidence>
<feature type="region of interest" description="Disordered" evidence="1">
    <location>
        <begin position="51"/>
        <end position="75"/>
    </location>
</feature>
<feature type="transmembrane region" description="Helical" evidence="2">
    <location>
        <begin position="7"/>
        <end position="29"/>
    </location>
</feature>
<keyword evidence="2" id="KW-1133">Transmembrane helix</keyword>
<proteinExistence type="predicted"/>
<evidence type="ECO:0000313" key="3">
    <source>
        <dbReference type="EMBL" id="KAF1807784.1"/>
    </source>
</evidence>
<feature type="transmembrane region" description="Helical" evidence="2">
    <location>
        <begin position="81"/>
        <end position="101"/>
    </location>
</feature>
<dbReference type="EMBL" id="JAAECE010000001">
    <property type="protein sequence ID" value="KAF1807784.1"/>
    <property type="molecule type" value="Genomic_DNA"/>
</dbReference>
<evidence type="ECO:0000256" key="1">
    <source>
        <dbReference type="SAM" id="MobiDB-lite"/>
    </source>
</evidence>
<name>A0A8H4F7F8_MUCCL</name>